<dbReference type="OrthoDB" id="9777124at2"/>
<keyword evidence="9 10" id="KW-1208">Phospholipid metabolism</keyword>
<reference evidence="11 12" key="1">
    <citation type="submission" date="2016-10" db="EMBL/GenBank/DDBJ databases">
        <authorList>
            <person name="de Groot N.N."/>
        </authorList>
    </citation>
    <scope>NUCLEOTIDE SEQUENCE [LARGE SCALE GENOMIC DNA]</scope>
    <source>
        <strain evidence="11 12">DSM 14789</strain>
    </source>
</reference>
<evidence type="ECO:0000256" key="6">
    <source>
        <dbReference type="ARBA" id="ARBA00023098"/>
    </source>
</evidence>
<keyword evidence="3 10" id="KW-0808">Transferase</keyword>
<evidence type="ECO:0000256" key="2">
    <source>
        <dbReference type="ARBA" id="ARBA00022516"/>
    </source>
</evidence>
<evidence type="ECO:0000256" key="4">
    <source>
        <dbReference type="ARBA" id="ARBA00022692"/>
    </source>
</evidence>
<keyword evidence="11" id="KW-0012">Acyltransferase</keyword>
<feature type="transmembrane region" description="Helical" evidence="10">
    <location>
        <begin position="167"/>
        <end position="184"/>
    </location>
</feature>
<evidence type="ECO:0000256" key="9">
    <source>
        <dbReference type="ARBA" id="ARBA00023264"/>
    </source>
</evidence>
<organism evidence="11 12">
    <name type="scientific">Modicisalibacter muralis</name>
    <dbReference type="NCBI Taxonomy" id="119000"/>
    <lineage>
        <taxon>Bacteria</taxon>
        <taxon>Pseudomonadati</taxon>
        <taxon>Pseudomonadota</taxon>
        <taxon>Gammaproteobacteria</taxon>
        <taxon>Oceanospirillales</taxon>
        <taxon>Halomonadaceae</taxon>
        <taxon>Modicisalibacter</taxon>
    </lineage>
</organism>
<keyword evidence="7 10" id="KW-0472">Membrane</keyword>
<feature type="transmembrane region" description="Helical" evidence="10">
    <location>
        <begin position="116"/>
        <end position="140"/>
    </location>
</feature>
<dbReference type="RefSeq" id="WP_089726711.1">
    <property type="nucleotide sequence ID" value="NZ_FNGI01000002.1"/>
</dbReference>
<evidence type="ECO:0000313" key="12">
    <source>
        <dbReference type="Proteomes" id="UP000198654"/>
    </source>
</evidence>
<feature type="transmembrane region" description="Helical" evidence="10">
    <location>
        <begin position="85"/>
        <end position="104"/>
    </location>
</feature>
<keyword evidence="12" id="KW-1185">Reference proteome</keyword>
<dbReference type="Pfam" id="PF02660">
    <property type="entry name" value="G3P_acyltransf"/>
    <property type="match status" value="1"/>
</dbReference>
<keyword evidence="8 10" id="KW-0594">Phospholipid biosynthesis</keyword>
<dbReference type="AlphaFoldDB" id="A0A1G9IS05"/>
<dbReference type="NCBIfam" id="TIGR00023">
    <property type="entry name" value="glycerol-3-phosphate 1-O-acyltransferase PlsY"/>
    <property type="match status" value="1"/>
</dbReference>
<keyword evidence="4 10" id="KW-0812">Transmembrane</keyword>
<dbReference type="PANTHER" id="PTHR30309:SF0">
    <property type="entry name" value="GLYCEROL-3-PHOSPHATE ACYLTRANSFERASE-RELATED"/>
    <property type="match status" value="1"/>
</dbReference>
<comment type="catalytic activity">
    <reaction evidence="10">
        <text>an acyl phosphate + sn-glycerol 3-phosphate = a 1-acyl-sn-glycero-3-phosphate + phosphate</text>
        <dbReference type="Rhea" id="RHEA:34075"/>
        <dbReference type="ChEBI" id="CHEBI:43474"/>
        <dbReference type="ChEBI" id="CHEBI:57597"/>
        <dbReference type="ChEBI" id="CHEBI:57970"/>
        <dbReference type="ChEBI" id="CHEBI:59918"/>
        <dbReference type="EC" id="2.3.1.275"/>
    </reaction>
</comment>
<dbReference type="GO" id="GO:0043772">
    <property type="term" value="F:acyl-phosphate glycerol-3-phosphate acyltransferase activity"/>
    <property type="evidence" value="ECO:0007669"/>
    <property type="project" value="UniProtKB-UniRule"/>
</dbReference>
<dbReference type="InterPro" id="IPR003811">
    <property type="entry name" value="G3P_acylTferase_PlsY"/>
</dbReference>
<evidence type="ECO:0000256" key="7">
    <source>
        <dbReference type="ARBA" id="ARBA00023136"/>
    </source>
</evidence>
<evidence type="ECO:0000313" key="11">
    <source>
        <dbReference type="EMBL" id="SDL28058.1"/>
    </source>
</evidence>
<evidence type="ECO:0000256" key="8">
    <source>
        <dbReference type="ARBA" id="ARBA00023209"/>
    </source>
</evidence>
<evidence type="ECO:0000256" key="5">
    <source>
        <dbReference type="ARBA" id="ARBA00022989"/>
    </source>
</evidence>
<dbReference type="STRING" id="119000.SAMN05661010_01316"/>
<dbReference type="SMART" id="SM01207">
    <property type="entry name" value="G3P_acyltransf"/>
    <property type="match status" value="1"/>
</dbReference>
<comment type="subcellular location">
    <subcellularLocation>
        <location evidence="10">Cell membrane</location>
        <topology evidence="10">Multi-pass membrane protein</topology>
    </subcellularLocation>
</comment>
<dbReference type="GO" id="GO:0005886">
    <property type="term" value="C:plasma membrane"/>
    <property type="evidence" value="ECO:0007669"/>
    <property type="project" value="UniProtKB-SubCell"/>
</dbReference>
<protein>
    <recommendedName>
        <fullName evidence="10">Glycerol-3-phosphate acyltransferase</fullName>
    </recommendedName>
    <alternativeName>
        <fullName evidence="10">Acyl-PO4 G3P acyltransferase</fullName>
    </alternativeName>
    <alternativeName>
        <fullName evidence="10">Acyl-phosphate--glycerol-3-phosphate acyltransferase</fullName>
    </alternativeName>
    <alternativeName>
        <fullName evidence="10">G3P acyltransferase</fullName>
        <shortName evidence="10">GPAT</shortName>
        <ecNumber evidence="10">2.3.1.275</ecNumber>
    </alternativeName>
    <alternativeName>
        <fullName evidence="10">Lysophosphatidic acid synthase</fullName>
        <shortName evidence="10">LPA synthase</shortName>
    </alternativeName>
</protein>
<keyword evidence="6 10" id="KW-0443">Lipid metabolism</keyword>
<dbReference type="Proteomes" id="UP000198654">
    <property type="component" value="Unassembled WGS sequence"/>
</dbReference>
<dbReference type="HAMAP" id="MF_01043">
    <property type="entry name" value="PlsY"/>
    <property type="match status" value="1"/>
</dbReference>
<dbReference type="PANTHER" id="PTHR30309">
    <property type="entry name" value="INNER MEMBRANE PROTEIN YGIH"/>
    <property type="match status" value="1"/>
</dbReference>
<comment type="function">
    <text evidence="10">Catalyzes the transfer of an acyl group from acyl-phosphate (acyl-PO(4)) to glycerol-3-phosphate (G3P) to form lysophosphatidic acid (LPA). This enzyme utilizes acyl-phosphate as fatty acyl donor, but not acyl-CoA or acyl-ACP.</text>
</comment>
<name>A0A1G9IS05_9GAMM</name>
<comment type="subunit">
    <text evidence="10">Probably interacts with PlsX.</text>
</comment>
<dbReference type="GO" id="GO:0008654">
    <property type="term" value="P:phospholipid biosynthetic process"/>
    <property type="evidence" value="ECO:0007669"/>
    <property type="project" value="UniProtKB-UniRule"/>
</dbReference>
<proteinExistence type="inferred from homology"/>
<dbReference type="EC" id="2.3.1.275" evidence="10"/>
<gene>
    <name evidence="10" type="primary">plsY</name>
    <name evidence="11" type="ORF">SAMN05661010_01316</name>
</gene>
<keyword evidence="5 10" id="KW-1133">Transmembrane helix</keyword>
<dbReference type="EMBL" id="FNGI01000002">
    <property type="protein sequence ID" value="SDL28058.1"/>
    <property type="molecule type" value="Genomic_DNA"/>
</dbReference>
<accession>A0A1G9IS05</accession>
<comment type="similarity">
    <text evidence="10">Belongs to the PlsY family.</text>
</comment>
<keyword evidence="1 10" id="KW-1003">Cell membrane</keyword>
<feature type="transmembrane region" description="Helical" evidence="10">
    <location>
        <begin position="6"/>
        <end position="30"/>
    </location>
</feature>
<evidence type="ECO:0000256" key="10">
    <source>
        <dbReference type="HAMAP-Rule" id="MF_01043"/>
    </source>
</evidence>
<evidence type="ECO:0000256" key="1">
    <source>
        <dbReference type="ARBA" id="ARBA00022475"/>
    </source>
</evidence>
<evidence type="ECO:0000256" key="3">
    <source>
        <dbReference type="ARBA" id="ARBA00022679"/>
    </source>
</evidence>
<comment type="pathway">
    <text evidence="10">Lipid metabolism; phospholipid metabolism.</text>
</comment>
<sequence length="217" mass="23397">MPLFDIVFLTTALMGLGYLCGACLGALWLCRLAGVGDPRLDGSHNPGFSNVLRLHGKRLAAATLAFDAAKGVPALWLAKSCDLPTWAQGLVGFGVLLGHSYPLWHRFRGGKSVASAFGVLLVLTPLVALVCAACWVVLAWRVHTAAVASLASAALAPLASVWLARDYVWVIIAFAVLVLVRHVWNIQRLGRGVEPRLDERHDDERHKPPGGIRTPEE</sequence>
<keyword evidence="2 10" id="KW-0444">Lipid biosynthesis</keyword>
<dbReference type="UniPathway" id="UPA00085"/>